<dbReference type="InterPro" id="IPR036641">
    <property type="entry name" value="HPT_dom_sf"/>
</dbReference>
<gene>
    <name evidence="1" type="ORF">PEPS_23170</name>
</gene>
<evidence type="ECO:0000313" key="1">
    <source>
        <dbReference type="EMBL" id="BDD00037.1"/>
    </source>
</evidence>
<sequence>MINANTYTQPQHNHTEVSLNLEEKIHEYCEGDTEMYYELAGLYKGSFRELHDKFNQFITTHDLAGFRFLAHKLHSSIELLSLQQLRTYFTIIRNYLENPENTQKPDHVIQSINAMTAQILQELNAIIKRGYEENKESAS</sequence>
<accession>A0ABN6LAT2</accession>
<dbReference type="Proteomes" id="UP001354989">
    <property type="component" value="Chromosome"/>
</dbReference>
<name>A0ABN6LAT2_9BACT</name>
<organism evidence="1 2">
    <name type="scientific">Persicobacter psychrovividus</name>
    <dbReference type="NCBI Taxonomy" id="387638"/>
    <lineage>
        <taxon>Bacteria</taxon>
        <taxon>Pseudomonadati</taxon>
        <taxon>Bacteroidota</taxon>
        <taxon>Cytophagia</taxon>
        <taxon>Cytophagales</taxon>
        <taxon>Persicobacteraceae</taxon>
        <taxon>Persicobacter</taxon>
    </lineage>
</organism>
<protein>
    <recommendedName>
        <fullName evidence="3">HPt domain-containing protein</fullName>
    </recommendedName>
</protein>
<proteinExistence type="predicted"/>
<evidence type="ECO:0000313" key="2">
    <source>
        <dbReference type="Proteomes" id="UP001354989"/>
    </source>
</evidence>
<reference evidence="1 2" key="1">
    <citation type="submission" date="2021-12" db="EMBL/GenBank/DDBJ databases">
        <title>Genome sequencing of bacteria with rrn-lacking chromosome and rrn-plasmid.</title>
        <authorList>
            <person name="Anda M."/>
            <person name="Iwasaki W."/>
        </authorList>
    </citation>
    <scope>NUCLEOTIDE SEQUENCE [LARGE SCALE GENOMIC DNA]</scope>
    <source>
        <strain evidence="1 2">NBRC 101262</strain>
    </source>
</reference>
<keyword evidence="2" id="KW-1185">Reference proteome</keyword>
<dbReference type="Gene3D" id="1.20.120.160">
    <property type="entry name" value="HPT domain"/>
    <property type="match status" value="1"/>
</dbReference>
<dbReference type="SUPFAM" id="SSF47226">
    <property type="entry name" value="Histidine-containing phosphotransfer domain, HPT domain"/>
    <property type="match status" value="1"/>
</dbReference>
<dbReference type="RefSeq" id="WP_338397152.1">
    <property type="nucleotide sequence ID" value="NZ_AP025292.1"/>
</dbReference>
<evidence type="ECO:0008006" key="3">
    <source>
        <dbReference type="Google" id="ProtNLM"/>
    </source>
</evidence>
<dbReference type="EMBL" id="AP025292">
    <property type="protein sequence ID" value="BDD00037.1"/>
    <property type="molecule type" value="Genomic_DNA"/>
</dbReference>